<proteinExistence type="predicted"/>
<gene>
    <name evidence="2" type="ORF">NATSA_02685</name>
</gene>
<evidence type="ECO:0000313" key="2">
    <source>
        <dbReference type="EMBL" id="MBP3191563.1"/>
    </source>
</evidence>
<comment type="caution">
    <text evidence="2">The sequence shown here is derived from an EMBL/GenBank/DDBJ whole genome shotgun (WGS) entry which is preliminary data.</text>
</comment>
<keyword evidence="1" id="KW-1133">Transmembrane helix</keyword>
<keyword evidence="3" id="KW-1185">Reference proteome</keyword>
<protein>
    <recommendedName>
        <fullName evidence="4">Outer membrane protein beta-barrel domain-containing protein</fullName>
    </recommendedName>
</protein>
<keyword evidence="1" id="KW-0812">Transmembrane</keyword>
<evidence type="ECO:0000256" key="1">
    <source>
        <dbReference type="SAM" id="Phobius"/>
    </source>
</evidence>
<keyword evidence="1" id="KW-0472">Membrane</keyword>
<dbReference type="Proteomes" id="UP000673975">
    <property type="component" value="Unassembled WGS sequence"/>
</dbReference>
<dbReference type="EMBL" id="JAFIDN010000002">
    <property type="protein sequence ID" value="MBP3191563.1"/>
    <property type="molecule type" value="Genomic_DNA"/>
</dbReference>
<accession>A0A8J7S3Z3</accession>
<evidence type="ECO:0000313" key="3">
    <source>
        <dbReference type="Proteomes" id="UP000673975"/>
    </source>
</evidence>
<dbReference type="AlphaFoldDB" id="A0A8J7S3Z3"/>
<evidence type="ECO:0008006" key="4">
    <source>
        <dbReference type="Google" id="ProtNLM"/>
    </source>
</evidence>
<name>A0A8J7S3Z3_9BACT</name>
<feature type="transmembrane region" description="Helical" evidence="1">
    <location>
        <begin position="12"/>
        <end position="33"/>
    </location>
</feature>
<sequence length="254" mass="28100">MSDISPFCRINAITFLFVFMILMVPGHLVAQMFSVEEPERRTRPATSSFTLGLGFIETDFRPDADEHDVVYNISDPVFRAYLELPGIEAYAGYRGGLGNSDEGSDTLSYLNFGANVSGRLPLAESRSVGVALPVRLSTDFTRIRSTDGGLSESDEFRQSLIAVGIGAGFYYRMSSNIRFRAESVPQIGFTVSSLGTDSGQVTKLNARARLHIDHVFGSIGMAFGYNYSWRRYSGIEERFEYDISSHNVSVGITF</sequence>
<reference evidence="2" key="1">
    <citation type="submission" date="2021-02" db="EMBL/GenBank/DDBJ databases">
        <title>Natronogracilivirga saccharolytica gen. nov. sp. nov. a new anaerobic, haloalkiliphilic carbohydrate-fermenting bacterium from soda lake and proposing of Cyclonatronumiaceae fam. nov. in the phylum Balneolaeota.</title>
        <authorList>
            <person name="Zhilina T.N."/>
            <person name="Sorokin D.Y."/>
            <person name="Zavarzina D.G."/>
            <person name="Toshchakov S.V."/>
            <person name="Kublanov I.V."/>
        </authorList>
    </citation>
    <scope>NUCLEOTIDE SEQUENCE</scope>
    <source>
        <strain evidence="2">Z-1702</strain>
    </source>
</reference>
<organism evidence="2 3">
    <name type="scientific">Natronogracilivirga saccharolytica</name>
    <dbReference type="NCBI Taxonomy" id="2812953"/>
    <lineage>
        <taxon>Bacteria</taxon>
        <taxon>Pseudomonadati</taxon>
        <taxon>Balneolota</taxon>
        <taxon>Balneolia</taxon>
        <taxon>Balneolales</taxon>
        <taxon>Cyclonatronaceae</taxon>
        <taxon>Natronogracilivirga</taxon>
    </lineage>
</organism>